<dbReference type="GO" id="GO:0043780">
    <property type="term" value="F:cobalt-precorrin-5B C1-methyltransferase activity"/>
    <property type="evidence" value="ECO:0007669"/>
    <property type="project" value="RHEA"/>
</dbReference>
<dbReference type="InterPro" id="IPR002748">
    <property type="entry name" value="CbiD"/>
</dbReference>
<keyword evidence="4 5" id="KW-0949">S-adenosyl-L-methionine</keyword>
<dbReference type="Gene3D" id="3.30.2110.10">
    <property type="entry name" value="CbiD-like"/>
    <property type="match status" value="1"/>
</dbReference>
<evidence type="ECO:0000256" key="4">
    <source>
        <dbReference type="ARBA" id="ARBA00022691"/>
    </source>
</evidence>
<keyword evidence="7" id="KW-1185">Reference proteome</keyword>
<dbReference type="AlphaFoldDB" id="A0A517DSM1"/>
<protein>
    <recommendedName>
        <fullName evidence="5">Cobalt-precorrin-5B C(1)-methyltransferase</fullName>
        <ecNumber evidence="5">2.1.1.195</ecNumber>
    </recommendedName>
    <alternativeName>
        <fullName evidence="5">Cobalt-precorrin-6A synthase</fullName>
    </alternativeName>
</protein>
<reference evidence="6 7" key="1">
    <citation type="submission" date="2019-02" db="EMBL/GenBank/DDBJ databases">
        <title>Closed genome of Sporomusa termitida DSM 4440.</title>
        <authorList>
            <person name="Poehlein A."/>
            <person name="Daniel R."/>
        </authorList>
    </citation>
    <scope>NUCLEOTIDE SEQUENCE [LARGE SCALE GENOMIC DNA]</scope>
    <source>
        <strain evidence="6 7">DSM 4440</strain>
    </source>
</reference>
<evidence type="ECO:0000256" key="1">
    <source>
        <dbReference type="ARBA" id="ARBA00022573"/>
    </source>
</evidence>
<keyword evidence="2 5" id="KW-0489">Methyltransferase</keyword>
<comment type="function">
    <text evidence="5">Catalyzes the methylation of C-1 in cobalt-precorrin-5B to form cobalt-precorrin-6A.</text>
</comment>
<dbReference type="EMBL" id="CP036259">
    <property type="protein sequence ID" value="QDR80354.1"/>
    <property type="molecule type" value="Genomic_DNA"/>
</dbReference>
<dbReference type="InterPro" id="IPR036074">
    <property type="entry name" value="CbiD_sf"/>
</dbReference>
<comment type="pathway">
    <text evidence="5">Cofactor biosynthesis; adenosylcobalamin biosynthesis; cob(II)yrinate a,c-diamide from sirohydrochlorin (anaerobic route): step 6/10.</text>
</comment>
<evidence type="ECO:0000313" key="7">
    <source>
        <dbReference type="Proteomes" id="UP000320776"/>
    </source>
</evidence>
<gene>
    <name evidence="5 6" type="primary">cbiD</name>
    <name evidence="6" type="ORF">SPTER_16770</name>
</gene>
<dbReference type="HAMAP" id="MF_00787">
    <property type="entry name" value="CbiD"/>
    <property type="match status" value="1"/>
</dbReference>
<dbReference type="PANTHER" id="PTHR35863:SF1">
    <property type="entry name" value="COBALT-PRECORRIN-5B C(1)-METHYLTRANSFERASE"/>
    <property type="match status" value="1"/>
</dbReference>
<keyword evidence="1 5" id="KW-0169">Cobalamin biosynthesis</keyword>
<dbReference type="KEGG" id="sted:SPTER_16770"/>
<accession>A0A517DSM1</accession>
<organism evidence="6 7">
    <name type="scientific">Sporomusa termitida</name>
    <dbReference type="NCBI Taxonomy" id="2377"/>
    <lineage>
        <taxon>Bacteria</taxon>
        <taxon>Bacillati</taxon>
        <taxon>Bacillota</taxon>
        <taxon>Negativicutes</taxon>
        <taxon>Selenomonadales</taxon>
        <taxon>Sporomusaceae</taxon>
        <taxon>Sporomusa</taxon>
    </lineage>
</organism>
<keyword evidence="3 5" id="KW-0808">Transferase</keyword>
<dbReference type="Pfam" id="PF01888">
    <property type="entry name" value="CbiD"/>
    <property type="match status" value="1"/>
</dbReference>
<dbReference type="PANTHER" id="PTHR35863">
    <property type="entry name" value="COBALT-PRECORRIN-5B C(1)-METHYLTRANSFERASE"/>
    <property type="match status" value="1"/>
</dbReference>
<evidence type="ECO:0000256" key="3">
    <source>
        <dbReference type="ARBA" id="ARBA00022679"/>
    </source>
</evidence>
<evidence type="ECO:0000256" key="2">
    <source>
        <dbReference type="ARBA" id="ARBA00022603"/>
    </source>
</evidence>
<sequence length="367" mass="37846">MSDKPMRKGITTGTCAAAAAKAAIMAWKGQPVAAVEVISPQGVALVAPVAGSYAIAGGGTAWVIKDAGDDPDITNGVKIVAEIMISGEPGVMIKAGEGVGTVTKPGLAMPVGEPAVNPGPRAMISRAVEECLPPGMGAVVTISVPGGEKLATRTLNPILGIVGGLSIIGTTGIVEPMSEEAFKNSLVPQISVVQALGYNEIVFAPGKIGQDIAINRYGIPAAAVVQTSNFIGHMLEHAVKYGMRRVLLFGHLGKIVKVSAGIFHTHNRMADARLETLAAYLAAGGAPQAAVEEVLASTTTEAVMPIIARYDMTAVYKVLAERASARAERYVFGDLAVGTVIVTLKGEILGLDQTAREIGGHLGWNIR</sequence>
<dbReference type="Proteomes" id="UP000320776">
    <property type="component" value="Chromosome"/>
</dbReference>
<dbReference type="GO" id="GO:0032259">
    <property type="term" value="P:methylation"/>
    <property type="evidence" value="ECO:0007669"/>
    <property type="project" value="UniProtKB-KW"/>
</dbReference>
<dbReference type="UniPathway" id="UPA00148">
    <property type="reaction ID" value="UER00227"/>
</dbReference>
<dbReference type="EC" id="2.1.1.195" evidence="5"/>
<dbReference type="PIRSF" id="PIRSF026782">
    <property type="entry name" value="CbiD"/>
    <property type="match status" value="1"/>
</dbReference>
<comment type="catalytic activity">
    <reaction evidence="5">
        <text>Co-precorrin-5B + S-adenosyl-L-methionine = Co-precorrin-6A + S-adenosyl-L-homocysteine</text>
        <dbReference type="Rhea" id="RHEA:26285"/>
        <dbReference type="ChEBI" id="CHEBI:57856"/>
        <dbReference type="ChEBI" id="CHEBI:59789"/>
        <dbReference type="ChEBI" id="CHEBI:60063"/>
        <dbReference type="ChEBI" id="CHEBI:60064"/>
        <dbReference type="EC" id="2.1.1.195"/>
    </reaction>
</comment>
<dbReference type="GO" id="GO:0019251">
    <property type="term" value="P:anaerobic cobalamin biosynthetic process"/>
    <property type="evidence" value="ECO:0007669"/>
    <property type="project" value="UniProtKB-UniRule"/>
</dbReference>
<proteinExistence type="inferred from homology"/>
<name>A0A517DSM1_9FIRM</name>
<comment type="similarity">
    <text evidence="5">Belongs to the CbiD family.</text>
</comment>
<evidence type="ECO:0000256" key="5">
    <source>
        <dbReference type="HAMAP-Rule" id="MF_00787"/>
    </source>
</evidence>
<evidence type="ECO:0000313" key="6">
    <source>
        <dbReference type="EMBL" id="QDR80354.1"/>
    </source>
</evidence>
<dbReference type="SUPFAM" id="SSF111342">
    <property type="entry name" value="CbiD-like"/>
    <property type="match status" value="1"/>
</dbReference>
<dbReference type="NCBIfam" id="TIGR00312">
    <property type="entry name" value="cbiD"/>
    <property type="match status" value="1"/>
</dbReference>